<dbReference type="GO" id="GO:0005737">
    <property type="term" value="C:cytoplasm"/>
    <property type="evidence" value="ECO:0007669"/>
    <property type="project" value="UniProtKB-SubCell"/>
</dbReference>
<dbReference type="InterPro" id="IPR004394">
    <property type="entry name" value="Iojap/RsfS/C7orf30"/>
</dbReference>
<dbReference type="GO" id="GO:0090071">
    <property type="term" value="P:negative regulation of ribosome biogenesis"/>
    <property type="evidence" value="ECO:0007669"/>
    <property type="project" value="UniProtKB-UniRule"/>
</dbReference>
<name>A0A1T3P201_9ACTN</name>
<dbReference type="GO" id="GO:0017148">
    <property type="term" value="P:negative regulation of translation"/>
    <property type="evidence" value="ECO:0007669"/>
    <property type="project" value="UniProtKB-UniRule"/>
</dbReference>
<dbReference type="EMBL" id="MWQN01000001">
    <property type="protein sequence ID" value="OPC82971.1"/>
    <property type="molecule type" value="Genomic_DNA"/>
</dbReference>
<keyword evidence="2" id="KW-0678">Repressor</keyword>
<reference evidence="3 4" key="1">
    <citation type="submission" date="2017-03" db="EMBL/GenBank/DDBJ databases">
        <title>Draft genome sequence of Streptomyces scabrisporus NF3, endophyte isolated from Amphipterygium adstringens.</title>
        <authorList>
            <person name="Vazquez M."/>
            <person name="Ceapa C.D."/>
            <person name="Rodriguez Luna D."/>
            <person name="Sanchez Esquivel S."/>
        </authorList>
    </citation>
    <scope>NUCLEOTIDE SEQUENCE [LARGE SCALE GENOMIC DNA]</scope>
    <source>
        <strain evidence="3 4">NF3</strain>
    </source>
</reference>
<accession>A0A1T3P201</accession>
<evidence type="ECO:0000313" key="4">
    <source>
        <dbReference type="Proteomes" id="UP000190037"/>
    </source>
</evidence>
<dbReference type="AlphaFoldDB" id="A0A1T3P201"/>
<dbReference type="eggNOG" id="COG0799">
    <property type="taxonomic scope" value="Bacteria"/>
</dbReference>
<dbReference type="PANTHER" id="PTHR21043">
    <property type="entry name" value="IOJAP SUPERFAMILY ORTHOLOG"/>
    <property type="match status" value="1"/>
</dbReference>
<evidence type="ECO:0000313" key="3">
    <source>
        <dbReference type="EMBL" id="OPC82971.1"/>
    </source>
</evidence>
<evidence type="ECO:0000256" key="2">
    <source>
        <dbReference type="HAMAP-Rule" id="MF_01477"/>
    </source>
</evidence>
<dbReference type="SUPFAM" id="SSF81301">
    <property type="entry name" value="Nucleotidyltransferase"/>
    <property type="match status" value="1"/>
</dbReference>
<dbReference type="FunFam" id="3.30.460.10:FF:000008">
    <property type="entry name" value="Ribosomal silencing factor RsfS"/>
    <property type="match status" value="1"/>
</dbReference>
<dbReference type="RefSeq" id="WP_078977269.1">
    <property type="nucleotide sequence ID" value="NZ_MWQN01000001.1"/>
</dbReference>
<dbReference type="OrthoDB" id="9793681at2"/>
<organism evidence="3 4">
    <name type="scientific">Embleya scabrispora</name>
    <dbReference type="NCBI Taxonomy" id="159449"/>
    <lineage>
        <taxon>Bacteria</taxon>
        <taxon>Bacillati</taxon>
        <taxon>Actinomycetota</taxon>
        <taxon>Actinomycetes</taxon>
        <taxon>Kitasatosporales</taxon>
        <taxon>Streptomycetaceae</taxon>
        <taxon>Embleya</taxon>
    </lineage>
</organism>
<dbReference type="STRING" id="159449.B4N89_20330"/>
<dbReference type="HAMAP" id="MF_01477">
    <property type="entry name" value="Iojap_RsfS"/>
    <property type="match status" value="1"/>
</dbReference>
<dbReference type="PANTHER" id="PTHR21043:SF0">
    <property type="entry name" value="MITOCHONDRIAL ASSEMBLY OF RIBOSOMAL LARGE SUBUNIT PROTEIN 1"/>
    <property type="match status" value="1"/>
</dbReference>
<comment type="subcellular location">
    <subcellularLocation>
        <location evidence="2">Cytoplasm</location>
    </subcellularLocation>
</comment>
<comment type="function">
    <text evidence="2">Functions as a ribosomal silencing factor. Interacts with ribosomal protein uL14 (rplN), blocking formation of intersubunit bridge B8. Prevents association of the 30S and 50S ribosomal subunits and the formation of functional ribosomes, thus repressing translation.</text>
</comment>
<dbReference type="Pfam" id="PF02410">
    <property type="entry name" value="RsfS"/>
    <property type="match status" value="1"/>
</dbReference>
<proteinExistence type="inferred from homology"/>
<dbReference type="Gene3D" id="3.30.460.10">
    <property type="entry name" value="Beta Polymerase, domain 2"/>
    <property type="match status" value="1"/>
</dbReference>
<comment type="similarity">
    <text evidence="1 2">Belongs to the Iojap/RsfS family.</text>
</comment>
<evidence type="ECO:0000256" key="1">
    <source>
        <dbReference type="ARBA" id="ARBA00010574"/>
    </source>
</evidence>
<dbReference type="NCBIfam" id="TIGR00090">
    <property type="entry name" value="rsfS_iojap_ybeB"/>
    <property type="match status" value="1"/>
</dbReference>
<keyword evidence="2" id="KW-0963">Cytoplasm</keyword>
<dbReference type="InterPro" id="IPR043519">
    <property type="entry name" value="NT_sf"/>
</dbReference>
<dbReference type="GO" id="GO:0042256">
    <property type="term" value="P:cytosolic ribosome assembly"/>
    <property type="evidence" value="ECO:0007669"/>
    <property type="project" value="UniProtKB-UniRule"/>
</dbReference>
<protein>
    <recommendedName>
        <fullName evidence="2">Ribosomal silencing factor RsfS</fullName>
    </recommendedName>
</protein>
<gene>
    <name evidence="2" type="primary">rsfS</name>
    <name evidence="3" type="ORF">B4N89_20330</name>
</gene>
<keyword evidence="4" id="KW-1185">Reference proteome</keyword>
<dbReference type="GO" id="GO:0043023">
    <property type="term" value="F:ribosomal large subunit binding"/>
    <property type="evidence" value="ECO:0007669"/>
    <property type="project" value="TreeGrafter"/>
</dbReference>
<dbReference type="Proteomes" id="UP000190037">
    <property type="component" value="Unassembled WGS sequence"/>
</dbReference>
<sequence length="140" mass="15241">MTATPHALELATAAAVACAEKLAIDVVAYDVSEVVTITDVFVLASASNDRQVKAIMDEVEEALRGLGAKPVRREGEREGRWILLDYIDIVVHVQHAEERAYYSLEKLWKDCPRIELPEAVLRGNEQARAAEAAGAAEGAL</sequence>
<comment type="subunit">
    <text evidence="2">Interacts with ribosomal protein uL14 (rplN).</text>
</comment>
<comment type="caution">
    <text evidence="3">The sequence shown here is derived from an EMBL/GenBank/DDBJ whole genome shotgun (WGS) entry which is preliminary data.</text>
</comment>
<keyword evidence="2" id="KW-0810">Translation regulation</keyword>